<dbReference type="SUPFAM" id="SSF51182">
    <property type="entry name" value="RmlC-like cupins"/>
    <property type="match status" value="1"/>
</dbReference>
<sequence>MPSSAETSAESIITALGLQPLDQEGGYFRRTAEAGLWVKPAEQIGGGDGDGDEARRAYSVIYALFTPEGFSAMHRLSNDEIWCWHAGDPLESLRLHADGSGEWVRLGANFAAGERPQDVVLAGVWQGTRLVPGGRWALVSCVLAPEFDWGDFELGERAELTAAYPNFGDGVTALTREEAPAGAR</sequence>
<feature type="domain" description="DUF985" evidence="1">
    <location>
        <begin position="11"/>
        <end position="154"/>
    </location>
</feature>
<reference evidence="2 3" key="1">
    <citation type="submission" date="2023-12" db="EMBL/GenBank/DDBJ databases">
        <title>Description of an unclassified Opitutus bacterium of Verrucomicrobiota.</title>
        <authorList>
            <person name="Zhang D.-F."/>
        </authorList>
    </citation>
    <scope>NUCLEOTIDE SEQUENCE [LARGE SCALE GENOMIC DNA]</scope>
    <source>
        <strain evidence="2 3">WL0086</strain>
    </source>
</reference>
<evidence type="ECO:0000313" key="3">
    <source>
        <dbReference type="Proteomes" id="UP000738431"/>
    </source>
</evidence>
<dbReference type="CDD" id="cd06121">
    <property type="entry name" value="cupin_YML079wp"/>
    <property type="match status" value="1"/>
</dbReference>
<dbReference type="InterPro" id="IPR009327">
    <property type="entry name" value="Cupin_DUF985"/>
</dbReference>
<accession>A0ABZ1C873</accession>
<organism evidence="2 3">
    <name type="scientific">Actomonas aquatica</name>
    <dbReference type="NCBI Taxonomy" id="2866162"/>
    <lineage>
        <taxon>Bacteria</taxon>
        <taxon>Pseudomonadati</taxon>
        <taxon>Verrucomicrobiota</taxon>
        <taxon>Opitutia</taxon>
        <taxon>Opitutales</taxon>
        <taxon>Opitutaceae</taxon>
        <taxon>Actomonas</taxon>
    </lineage>
</organism>
<dbReference type="InterPro" id="IPR014710">
    <property type="entry name" value="RmlC-like_jellyroll"/>
</dbReference>
<protein>
    <submittedName>
        <fullName evidence="2">Cupin domain-containing protein</fullName>
    </submittedName>
</protein>
<keyword evidence="3" id="KW-1185">Reference proteome</keyword>
<evidence type="ECO:0000313" key="2">
    <source>
        <dbReference type="EMBL" id="WRQ87473.1"/>
    </source>
</evidence>
<dbReference type="InterPro" id="IPR011051">
    <property type="entry name" value="RmlC_Cupin_sf"/>
</dbReference>
<dbReference type="Proteomes" id="UP000738431">
    <property type="component" value="Chromosome"/>
</dbReference>
<dbReference type="EMBL" id="CP139781">
    <property type="protein sequence ID" value="WRQ87473.1"/>
    <property type="molecule type" value="Genomic_DNA"/>
</dbReference>
<name>A0ABZ1C873_9BACT</name>
<dbReference type="Pfam" id="PF06172">
    <property type="entry name" value="Cupin_5"/>
    <property type="match status" value="1"/>
</dbReference>
<dbReference type="RefSeq" id="WP_221030363.1">
    <property type="nucleotide sequence ID" value="NZ_CP139781.1"/>
</dbReference>
<dbReference type="InterPro" id="IPR039935">
    <property type="entry name" value="YML079W-like"/>
</dbReference>
<dbReference type="Gene3D" id="2.60.120.10">
    <property type="entry name" value="Jelly Rolls"/>
    <property type="match status" value="1"/>
</dbReference>
<dbReference type="PANTHER" id="PTHR33387:SF3">
    <property type="entry name" value="DUF985 DOMAIN-CONTAINING PROTEIN"/>
    <property type="match status" value="1"/>
</dbReference>
<evidence type="ECO:0000259" key="1">
    <source>
        <dbReference type="Pfam" id="PF06172"/>
    </source>
</evidence>
<dbReference type="PANTHER" id="PTHR33387">
    <property type="entry name" value="RMLC-LIKE JELLY ROLL FOLD PROTEIN"/>
    <property type="match status" value="1"/>
</dbReference>
<gene>
    <name evidence="2" type="ORF">K1X11_021880</name>
</gene>
<proteinExistence type="predicted"/>